<protein>
    <submittedName>
        <fullName evidence="1">Uncharacterized protein</fullName>
    </submittedName>
</protein>
<evidence type="ECO:0000313" key="2">
    <source>
        <dbReference type="Proteomes" id="UP000318081"/>
    </source>
</evidence>
<dbReference type="Proteomes" id="UP000318081">
    <property type="component" value="Chromosome"/>
</dbReference>
<evidence type="ECO:0000313" key="1">
    <source>
        <dbReference type="EMBL" id="QDV86740.1"/>
    </source>
</evidence>
<sequence length="63" mass="6886">MRSLPVRLTERPVGRRDDRVLVSHVSTLPLLRSTLFARAADLGDAQGYGCKGPLAETIHSKSI</sequence>
<accession>A0ABX5Y0P8</accession>
<gene>
    <name evidence="1" type="ORF">TBK1r_57600</name>
</gene>
<organism evidence="1 2">
    <name type="scientific">Stieleria magnilauensis</name>
    <dbReference type="NCBI Taxonomy" id="2527963"/>
    <lineage>
        <taxon>Bacteria</taxon>
        <taxon>Pseudomonadati</taxon>
        <taxon>Planctomycetota</taxon>
        <taxon>Planctomycetia</taxon>
        <taxon>Pirellulales</taxon>
        <taxon>Pirellulaceae</taxon>
        <taxon>Stieleria</taxon>
    </lineage>
</organism>
<reference evidence="1 2" key="1">
    <citation type="submission" date="2019-02" db="EMBL/GenBank/DDBJ databases">
        <title>Deep-cultivation of Planctomycetes and their phenomic and genomic characterization uncovers novel biology.</title>
        <authorList>
            <person name="Wiegand S."/>
            <person name="Jogler M."/>
            <person name="Boedeker C."/>
            <person name="Pinto D."/>
            <person name="Vollmers J."/>
            <person name="Rivas-Marin E."/>
            <person name="Kohn T."/>
            <person name="Peeters S.H."/>
            <person name="Heuer A."/>
            <person name="Rast P."/>
            <person name="Oberbeckmann S."/>
            <person name="Bunk B."/>
            <person name="Jeske O."/>
            <person name="Meyerdierks A."/>
            <person name="Storesund J.E."/>
            <person name="Kallscheuer N."/>
            <person name="Luecker S."/>
            <person name="Lage O.M."/>
            <person name="Pohl T."/>
            <person name="Merkel B.J."/>
            <person name="Hornburger P."/>
            <person name="Mueller R.-W."/>
            <person name="Bruemmer F."/>
            <person name="Labrenz M."/>
            <person name="Spormann A.M."/>
            <person name="Op den Camp H."/>
            <person name="Overmann J."/>
            <person name="Amann R."/>
            <person name="Jetten M.S.M."/>
            <person name="Mascher T."/>
            <person name="Medema M.H."/>
            <person name="Devos D.P."/>
            <person name="Kaster A.-K."/>
            <person name="Ovreas L."/>
            <person name="Rohde M."/>
            <person name="Galperin M.Y."/>
            <person name="Jogler C."/>
        </authorList>
    </citation>
    <scope>NUCLEOTIDE SEQUENCE [LARGE SCALE GENOMIC DNA]</scope>
    <source>
        <strain evidence="1 2">TBK1r</strain>
    </source>
</reference>
<dbReference type="EMBL" id="CP036432">
    <property type="protein sequence ID" value="QDV86740.1"/>
    <property type="molecule type" value="Genomic_DNA"/>
</dbReference>
<proteinExistence type="predicted"/>
<keyword evidence="2" id="KW-1185">Reference proteome</keyword>
<name>A0ABX5Y0P8_9BACT</name>